<dbReference type="EMBL" id="FUZO01000001">
    <property type="protein sequence ID" value="SKC40173.1"/>
    <property type="molecule type" value="Genomic_DNA"/>
</dbReference>
<sequence length="108" mass="11269">MSRVQRILVASALLVMAALGLLVAATQTTMIWYQAPGADGIATEQVAVFEPAVVGTVVAAVAVLALLAHLVLVIRRAVPRMQWVVAIALTVVTVIAAVLVSIADRPVF</sequence>
<keyword evidence="1" id="KW-1133">Transmembrane helix</keyword>
<evidence type="ECO:0000313" key="3">
    <source>
        <dbReference type="Proteomes" id="UP000190827"/>
    </source>
</evidence>
<evidence type="ECO:0000313" key="2">
    <source>
        <dbReference type="EMBL" id="SKC40173.1"/>
    </source>
</evidence>
<evidence type="ECO:0000256" key="1">
    <source>
        <dbReference type="SAM" id="Phobius"/>
    </source>
</evidence>
<protein>
    <submittedName>
        <fullName evidence="2">Uncharacterized protein</fullName>
    </submittedName>
</protein>
<dbReference type="RefSeq" id="WP_139382360.1">
    <property type="nucleotide sequence ID" value="NZ_FUZO01000001.1"/>
</dbReference>
<keyword evidence="1" id="KW-0812">Transmembrane</keyword>
<name>A0ABY1LKK3_9MICO</name>
<keyword evidence="1" id="KW-0472">Membrane</keyword>
<feature type="transmembrane region" description="Helical" evidence="1">
    <location>
        <begin position="48"/>
        <end position="71"/>
    </location>
</feature>
<organism evidence="2 3">
    <name type="scientific">Plantibacter cousiniae</name>
    <name type="common">nom. nud.</name>
    <dbReference type="NCBI Taxonomy" id="199709"/>
    <lineage>
        <taxon>Bacteria</taxon>
        <taxon>Bacillati</taxon>
        <taxon>Actinomycetota</taxon>
        <taxon>Actinomycetes</taxon>
        <taxon>Micrococcales</taxon>
        <taxon>Microbacteriaceae</taxon>
        <taxon>Plantibacter</taxon>
    </lineage>
</organism>
<gene>
    <name evidence="2" type="ORF">SAMN06295973_0581</name>
</gene>
<feature type="transmembrane region" description="Helical" evidence="1">
    <location>
        <begin position="83"/>
        <end position="103"/>
    </location>
</feature>
<reference evidence="2 3" key="1">
    <citation type="submission" date="2017-02" db="EMBL/GenBank/DDBJ databases">
        <authorList>
            <person name="Varghese N."/>
            <person name="Submissions S."/>
        </authorList>
    </citation>
    <scope>NUCLEOTIDE SEQUENCE [LARGE SCALE GENOMIC DNA]</scope>
    <source>
        <strain evidence="2 3">VKM Ac-1787</strain>
    </source>
</reference>
<comment type="caution">
    <text evidence="2">The sequence shown here is derived from an EMBL/GenBank/DDBJ whole genome shotgun (WGS) entry which is preliminary data.</text>
</comment>
<keyword evidence="3" id="KW-1185">Reference proteome</keyword>
<proteinExistence type="predicted"/>
<dbReference type="Proteomes" id="UP000190827">
    <property type="component" value="Unassembled WGS sequence"/>
</dbReference>
<accession>A0ABY1LKK3</accession>